<dbReference type="AlphaFoldDB" id="A0A0D9ZBB4"/>
<dbReference type="PANTHER" id="PTHR34591:SF54">
    <property type="entry name" value="F-BOX DOMAIN CONTAINING PROTEIN, EXPRESSED"/>
    <property type="match status" value="1"/>
</dbReference>
<feature type="domain" description="F-box" evidence="1">
    <location>
        <begin position="1"/>
        <end position="46"/>
    </location>
</feature>
<dbReference type="PROSITE" id="PS50181">
    <property type="entry name" value="FBOX"/>
    <property type="match status" value="1"/>
</dbReference>
<organism evidence="2">
    <name type="scientific">Oryza glumipatula</name>
    <dbReference type="NCBI Taxonomy" id="40148"/>
    <lineage>
        <taxon>Eukaryota</taxon>
        <taxon>Viridiplantae</taxon>
        <taxon>Streptophyta</taxon>
        <taxon>Embryophyta</taxon>
        <taxon>Tracheophyta</taxon>
        <taxon>Spermatophyta</taxon>
        <taxon>Magnoliopsida</taxon>
        <taxon>Liliopsida</taxon>
        <taxon>Poales</taxon>
        <taxon>Poaceae</taxon>
        <taxon>BOP clade</taxon>
        <taxon>Oryzoideae</taxon>
        <taxon>Oryzeae</taxon>
        <taxon>Oryzinae</taxon>
        <taxon>Oryza</taxon>
    </lineage>
</organism>
<reference evidence="2" key="2">
    <citation type="submission" date="2018-05" db="EMBL/GenBank/DDBJ databases">
        <title>OgluRS3 (Oryza glumaepatula Reference Sequence Version 3).</title>
        <authorList>
            <person name="Zhang J."/>
            <person name="Kudrna D."/>
            <person name="Lee S."/>
            <person name="Talag J."/>
            <person name="Welchert J."/>
            <person name="Wing R.A."/>
        </authorList>
    </citation>
    <scope>NUCLEOTIDE SEQUENCE [LARGE SCALE GENOMIC DNA]</scope>
</reference>
<dbReference type="SMART" id="SM00256">
    <property type="entry name" value="FBOX"/>
    <property type="match status" value="2"/>
</dbReference>
<proteinExistence type="predicted"/>
<dbReference type="CDD" id="cd22157">
    <property type="entry name" value="F-box_AtFBW1-like"/>
    <property type="match status" value="1"/>
</dbReference>
<dbReference type="Gene3D" id="1.20.1280.50">
    <property type="match status" value="1"/>
</dbReference>
<evidence type="ECO:0000259" key="1">
    <source>
        <dbReference type="PROSITE" id="PS50181"/>
    </source>
</evidence>
<dbReference type="PANTHER" id="PTHR34591">
    <property type="entry name" value="OS03G0653100 PROTEIN-RELATED"/>
    <property type="match status" value="1"/>
</dbReference>
<dbReference type="Gramene" id="OGLUM03G28970.2">
    <property type="protein sequence ID" value="OGLUM03G28970.2"/>
    <property type="gene ID" value="OGLUM03G28970"/>
</dbReference>
<dbReference type="InterPro" id="IPR036047">
    <property type="entry name" value="F-box-like_dom_sf"/>
</dbReference>
<accession>A0A0D9ZBB4</accession>
<dbReference type="Proteomes" id="UP000026961">
    <property type="component" value="Chromosome 3"/>
</dbReference>
<keyword evidence="3" id="KW-1185">Reference proteome</keyword>
<dbReference type="STRING" id="40148.A0A0D9ZBB4"/>
<dbReference type="InterPro" id="IPR001810">
    <property type="entry name" value="F-box_dom"/>
</dbReference>
<reference evidence="2" key="1">
    <citation type="submission" date="2015-04" db="UniProtKB">
        <authorList>
            <consortium name="EnsemblPlants"/>
        </authorList>
    </citation>
    <scope>IDENTIFICATION</scope>
</reference>
<protein>
    <recommendedName>
        <fullName evidence="1">F-box domain-containing protein</fullName>
    </recommendedName>
</protein>
<name>A0A0D9ZBB4_9ORYZ</name>
<dbReference type="EnsemblPlants" id="OGLUM03G28970.2">
    <property type="protein sequence ID" value="OGLUM03G28970.2"/>
    <property type="gene ID" value="OGLUM03G28970"/>
</dbReference>
<dbReference type="SUPFAM" id="SSF81383">
    <property type="entry name" value="F-box domain"/>
    <property type="match status" value="2"/>
</dbReference>
<evidence type="ECO:0000313" key="3">
    <source>
        <dbReference type="Proteomes" id="UP000026961"/>
    </source>
</evidence>
<dbReference type="Pfam" id="PF00646">
    <property type="entry name" value="F-box"/>
    <property type="match status" value="2"/>
</dbReference>
<evidence type="ECO:0000313" key="2">
    <source>
        <dbReference type="EnsemblPlants" id="OGLUM03G28970.2"/>
    </source>
</evidence>
<sequence>MVVAALPDDVLAEVLRRLAPRSLAACRCVCKPWRDLVDDRRLLRADLLPRSLAGIFVNFHCLYSSEFFARPPSGGSGGATAISGNFDFLPPKDEYDQYRHHQVEDHCNGLLLIRFRDLVVNPATRWWDRLPPRPRPRDGMDRIYAAYLVFDPAASPRHYEVFLVPSFRWKSESEKAELDPMVEASEWPPESYTLPVFSSRTGLWQERSFIRQGQAAGTIADMRSDWASDQRNGVYWRGALYVHCQTNFVVRISLNDDKYQVIKSPEYSDCYLDFYLGRSEKIIIFDEWNDFYRISLNDNKYQVIKPPEFSDNKYSDFYLGKSKKGVYLAFCIDQCLKVWILDETCSKMKWELKHDKDIRHILLGRNNRQGLGPWILQDINHQKNPYIYEYDNIIEAPNQKKVECEPNKEAALEKFEWISDDENVLDNEDRASVSSVMLILFPNPVYHVAAFSQIGISSPRWPMNCPTLGRQPAHYRGRVFVRSFDLESTSKLARTASLFASPPRRHLNLSIAWLDLPIDPCTTQRTVSSIDRLASTSASTGSIMVVALPDDVLAEVLRRLAPRCLAASRCVCKPARPRRRPPPVAAALRAEELLPCPLAGIFLNFFGLFNSEFFARRPSTGAAAAISGDLDFLPTSTTYGSREYQIQDHCNGLLLIEDAEYVANPATRWWARLPPCPPPREGMDYSYVPYLVFDPAMSPQHYEVLLIPSFRRKPGPNDYLYDKLRGEVDPVLEASTWPPASYAIPVFSSRTWLWQERSFAREGGEEAASTVAEMRSSWSSGQRMNAVYWRRALYVHCQTNFVTSTKYHIYEYDNIIEAPNQKKVECEPNKEAALEKFEWISDDENVLDNEDRVTGAYHGYIDIIGFHPYKEIIFLSESLKRGLAYHLSSSKVEDIGNLYPTSYNIHLINERFITASFPYTPCSM</sequence>